<accession>A0ABP0USF0</accession>
<protein>
    <submittedName>
        <fullName evidence="1">Uncharacterized protein</fullName>
    </submittedName>
</protein>
<sequence length="115" mass="12234">MEMVNVKVGVRLPIQNHPGFMHCDVTLINSIASIITHIYTEVGNVNGSRMPGVGGVGLHLIGQPLEESSIFHDCGDGVLSGGWGSFCQIIFLQEDDELVQALAMSLGTDGVQLAE</sequence>
<reference evidence="1" key="1">
    <citation type="submission" date="2024-02" db="EMBL/GenBank/DDBJ databases">
        <authorList>
            <consortium name="ELIXIR-Norway"/>
            <consortium name="Elixir Norway"/>
        </authorList>
    </citation>
    <scope>NUCLEOTIDE SEQUENCE</scope>
</reference>
<evidence type="ECO:0000313" key="2">
    <source>
        <dbReference type="Proteomes" id="UP001497512"/>
    </source>
</evidence>
<keyword evidence="2" id="KW-1185">Reference proteome</keyword>
<dbReference type="Proteomes" id="UP001497512">
    <property type="component" value="Chromosome 6"/>
</dbReference>
<name>A0ABP0USF0_9BRYO</name>
<organism evidence="1 2">
    <name type="scientific">Sphagnum troendelagicum</name>
    <dbReference type="NCBI Taxonomy" id="128251"/>
    <lineage>
        <taxon>Eukaryota</taxon>
        <taxon>Viridiplantae</taxon>
        <taxon>Streptophyta</taxon>
        <taxon>Embryophyta</taxon>
        <taxon>Bryophyta</taxon>
        <taxon>Sphagnophytina</taxon>
        <taxon>Sphagnopsida</taxon>
        <taxon>Sphagnales</taxon>
        <taxon>Sphagnaceae</taxon>
        <taxon>Sphagnum</taxon>
    </lineage>
</organism>
<evidence type="ECO:0000313" key="1">
    <source>
        <dbReference type="EMBL" id="CAK9228784.1"/>
    </source>
</evidence>
<gene>
    <name evidence="1" type="ORF">CSSPTR1EN2_LOCUS19406</name>
</gene>
<dbReference type="EMBL" id="OZ019898">
    <property type="protein sequence ID" value="CAK9228784.1"/>
    <property type="molecule type" value="Genomic_DNA"/>
</dbReference>
<proteinExistence type="predicted"/>